<keyword evidence="4 13" id="KW-0812">Transmembrane</keyword>
<evidence type="ECO:0000256" key="9">
    <source>
        <dbReference type="ARBA" id="ARBA00023157"/>
    </source>
</evidence>
<dbReference type="CDD" id="cd00054">
    <property type="entry name" value="EGF_CA"/>
    <property type="match status" value="17"/>
</dbReference>
<feature type="disulfide bond" evidence="11">
    <location>
        <begin position="394"/>
        <end position="403"/>
    </location>
</feature>
<keyword evidence="10" id="KW-0325">Glycoprotein</keyword>
<dbReference type="Pfam" id="PF25024">
    <property type="entry name" value="EGF_TEN"/>
    <property type="match status" value="1"/>
</dbReference>
<dbReference type="GO" id="GO:0050877">
    <property type="term" value="P:nervous system process"/>
    <property type="evidence" value="ECO:0007669"/>
    <property type="project" value="UniProtKB-ARBA"/>
</dbReference>
<dbReference type="SUPFAM" id="SSF57196">
    <property type="entry name" value="EGF/Laminin"/>
    <property type="match status" value="11"/>
</dbReference>
<dbReference type="PANTHER" id="PTHR45836">
    <property type="entry name" value="SLIT HOMOLOG"/>
    <property type="match status" value="1"/>
</dbReference>
<dbReference type="PROSITE" id="PS01187">
    <property type="entry name" value="EGF_CA"/>
    <property type="match status" value="4"/>
</dbReference>
<feature type="disulfide bond" evidence="11">
    <location>
        <begin position="807"/>
        <end position="816"/>
    </location>
</feature>
<reference evidence="20" key="1">
    <citation type="submission" date="2025-08" db="UniProtKB">
        <authorList>
            <consortium name="RefSeq"/>
        </authorList>
    </citation>
    <scope>IDENTIFICATION</scope>
    <source>
        <tissue evidence="20">Entire body</tissue>
    </source>
</reference>
<feature type="domain" description="EGF-like" evidence="17">
    <location>
        <begin position="444"/>
        <end position="480"/>
    </location>
</feature>
<dbReference type="FunFam" id="2.10.25.10:FF:000294">
    <property type="entry name" value="Delta-like protein"/>
    <property type="match status" value="1"/>
</dbReference>
<feature type="disulfide bond" evidence="12">
    <location>
        <begin position="189"/>
        <end position="198"/>
    </location>
</feature>
<name>A0A7F5R5G5_AGRPL</name>
<evidence type="ECO:0000256" key="16">
    <source>
        <dbReference type="SAM" id="SignalP"/>
    </source>
</evidence>
<feature type="domain" description="EGF-like" evidence="17">
    <location>
        <begin position="819"/>
        <end position="855"/>
    </location>
</feature>
<dbReference type="GO" id="GO:0009986">
    <property type="term" value="C:cell surface"/>
    <property type="evidence" value="ECO:0007669"/>
    <property type="project" value="TreeGrafter"/>
</dbReference>
<dbReference type="InterPro" id="IPR013032">
    <property type="entry name" value="EGF-like_CS"/>
</dbReference>
<evidence type="ECO:0000256" key="3">
    <source>
        <dbReference type="ARBA" id="ARBA00022536"/>
    </source>
</evidence>
<feature type="domain" description="EGF-like" evidence="17">
    <location>
        <begin position="934"/>
        <end position="970"/>
    </location>
</feature>
<feature type="domain" description="EGF-like" evidence="17">
    <location>
        <begin position="624"/>
        <end position="660"/>
    </location>
</feature>
<evidence type="ECO:0000256" key="4">
    <source>
        <dbReference type="ARBA" id="ARBA00022692"/>
    </source>
</evidence>
<keyword evidence="6 13" id="KW-0677">Repeat</keyword>
<dbReference type="GO" id="GO:0046331">
    <property type="term" value="P:lateral inhibition"/>
    <property type="evidence" value="ECO:0007669"/>
    <property type="project" value="UniProtKB-ARBA"/>
</dbReference>
<dbReference type="InterPro" id="IPR011651">
    <property type="entry name" value="Notch_ligand_N"/>
</dbReference>
<evidence type="ECO:0000256" key="15">
    <source>
        <dbReference type="SAM" id="Phobius"/>
    </source>
</evidence>
<dbReference type="GO" id="GO:0043235">
    <property type="term" value="C:receptor complex"/>
    <property type="evidence" value="ECO:0007669"/>
    <property type="project" value="TreeGrafter"/>
</dbReference>
<dbReference type="GO" id="GO:0035282">
    <property type="term" value="P:segmentation"/>
    <property type="evidence" value="ECO:0007669"/>
    <property type="project" value="UniProtKB-ARBA"/>
</dbReference>
<keyword evidence="19" id="KW-1185">Reference proteome</keyword>
<dbReference type="FunFam" id="2.10.25.140:FF:000001">
    <property type="entry name" value="Delta-like protein"/>
    <property type="match status" value="1"/>
</dbReference>
<gene>
    <name evidence="20" type="primary">LOC108736272</name>
</gene>
<dbReference type="Pfam" id="PF07657">
    <property type="entry name" value="MNNL"/>
    <property type="match status" value="1"/>
</dbReference>
<feature type="disulfide bond" evidence="12">
    <location>
        <begin position="202"/>
        <end position="214"/>
    </location>
</feature>
<dbReference type="PROSITE" id="PS51051">
    <property type="entry name" value="DSL"/>
    <property type="match status" value="1"/>
</dbReference>
<dbReference type="FunFam" id="2.10.25.10:FF:000122">
    <property type="entry name" value="Protein crumbs homolog 2"/>
    <property type="match status" value="2"/>
</dbReference>
<accession>A0A7F5R5G5</accession>
<dbReference type="FunFam" id="2.10.25.10:FF:000327">
    <property type="entry name" value="neurogenic locus notch homolog protein 4"/>
    <property type="match status" value="1"/>
</dbReference>
<evidence type="ECO:0000256" key="7">
    <source>
        <dbReference type="ARBA" id="ARBA00022989"/>
    </source>
</evidence>
<dbReference type="Proteomes" id="UP000192223">
    <property type="component" value="Unplaced"/>
</dbReference>
<dbReference type="OrthoDB" id="283575at2759"/>
<dbReference type="Pfam" id="PF07645">
    <property type="entry name" value="EGF_CA"/>
    <property type="match status" value="1"/>
</dbReference>
<dbReference type="Pfam" id="PF00008">
    <property type="entry name" value="EGF"/>
    <property type="match status" value="6"/>
</dbReference>
<dbReference type="GO" id="GO:0090596">
    <property type="term" value="P:sensory organ morphogenesis"/>
    <property type="evidence" value="ECO:0007669"/>
    <property type="project" value="UniProtKB-ARBA"/>
</dbReference>
<feature type="chain" id="PRO_5028815892" description="Delta-like protein" evidence="16">
    <location>
        <begin position="36"/>
        <end position="1415"/>
    </location>
</feature>
<keyword evidence="8 13" id="KW-0472">Membrane</keyword>
<proteinExistence type="predicted"/>
<dbReference type="SMART" id="SM00215">
    <property type="entry name" value="VWC_out"/>
    <property type="match status" value="1"/>
</dbReference>
<dbReference type="FunFam" id="2.10.25.10:FF:000431">
    <property type="entry name" value="Delta-like protein"/>
    <property type="match status" value="1"/>
</dbReference>
<dbReference type="InterPro" id="IPR001774">
    <property type="entry name" value="DSL"/>
</dbReference>
<dbReference type="Gene3D" id="2.60.40.3510">
    <property type="match status" value="1"/>
</dbReference>
<feature type="disulfide bond" evidence="11">
    <location>
        <begin position="845"/>
        <end position="854"/>
    </location>
</feature>
<feature type="domain" description="EGF-like" evidence="17">
    <location>
        <begin position="858"/>
        <end position="894"/>
    </location>
</feature>
<dbReference type="KEGG" id="apln:108736272"/>
<feature type="domain" description="EGF-like" evidence="17">
    <location>
        <begin position="368"/>
        <end position="404"/>
    </location>
</feature>
<organism evidence="19 20">
    <name type="scientific">Agrilus planipennis</name>
    <name type="common">Emerald ash borer</name>
    <name type="synonym">Agrilus marcopoli</name>
    <dbReference type="NCBI Taxonomy" id="224129"/>
    <lineage>
        <taxon>Eukaryota</taxon>
        <taxon>Metazoa</taxon>
        <taxon>Ecdysozoa</taxon>
        <taxon>Arthropoda</taxon>
        <taxon>Hexapoda</taxon>
        <taxon>Insecta</taxon>
        <taxon>Pterygota</taxon>
        <taxon>Neoptera</taxon>
        <taxon>Endopterygota</taxon>
        <taxon>Coleoptera</taxon>
        <taxon>Polyphaga</taxon>
        <taxon>Elateriformia</taxon>
        <taxon>Buprestoidea</taxon>
        <taxon>Buprestidae</taxon>
        <taxon>Agrilinae</taxon>
        <taxon>Agrilus</taxon>
    </lineage>
</organism>
<sequence>MWSVMWRLLLCRSMTHGYLLQVSLLLLALLQHTQCSGFFELQVLEMSNPRGELSNGECCGGSHRAPLAPRCPKPCNTYFRLCLKEYQSNVTSTGSCSFGNTSGPVLGRDSFTLADPERGKLVLPFTFRWTRSFTLILQAVDYSNVSLPASSNIIEEATYSGIIDPSAEWHTLNHRGSRARLTYRVRVKCDTHYYNATCTKFCRPRNDKFGHYRCNSNGDKECIEGWKGTNCEIDKISDKTPLLCNSTRWLAEVKNLPTPTALAFFVCGTRSSEPTLAVVCRPACRPGWRGEFCDQCKPYPGCKHGYCNGSSWQCICDTNWGGILCDQDLNYCGTHEPCLNGGTCENTAPDAYRCTCPEGFSGINCEVVDNPCAPAPCHHGGTCIEAGGSFSCQCVSGWTGPTCDIDINECESAPCQNGGTCLDLEDAFSCECPSAWEGNVCQFDADECLTNPCVNALSCTNLVGDYQCRCLVGWTGRNCDQNINDCVGQCQHGATCIDLVNDYHCACQPGYTDADECLTNPCVNALSCTNLVGDYQCRCLVGWTGRNCDQNINDCVGQCQHGATCIDLVNDYHCACQPGYTGKIMNINECESAPCQNGGTCLDLEDAFSCECPSAWEGNVCQFDADECLTNPCVNALSCTNLVGDYQCRCLVGWTGRNCDQNINDCVGQCQHGATCIDLVNDYHCACQPGYTGVDNCMIVSMAGTKVSPRSICGEHGHCVSTSGAGYRCACLPGYTGKYCHENINDCKKNPCENGGTCVDKINAFQCICKEGWEGALCNINTDDCNPNPCHNNGTCTDRVADFECECRNGWKGKTCTLKDSHCDHSTCKNGGTCQDLGSTFVCRCPPDWEGTTCHISKQAACRSNPCQNGGTCVNTGDYYQCICRDGFTGNHCQEDVNDCIPQPCYNGGKCIDGVNWFLCECAKGFTGPDCKINVNECASNPCGHGGTCIDGIGEFNCKCPPGRRGPQCDLNDLSYLPLPDGCNWQNHNLENNATWQHECNTCICTNGMAKCTRIWCGLTNCRFPNSPNTVCNSNQVCVPSPSESCLTPPCLPFGECRDLESGKRVKPPVVPSPVTCWPNQAVLSNTCARLTLLLERGKLPGGTTVEGLCNDLRRILANHEAANDMENELVLLCDLKTDYNDTIEVTLSGKEGVLEGIRILGEAVSRQQTSMTALKSILEVKVETALVSEEPPSNKYLIALICFIVIGLTAAILVGILYFRQRQRNLGLSGINLSQSTDPCHRNHEDEKSNNLQNEENLRRYANPLKDDMGSMASLSAGTTSCLDIPKVSVVRPLSSIMQQHDSSNEMLEMISEADCPGSRRTMHILPGPSTDSNSLKIVGDNIKRNDGLNPAHRNSQILLYKAQNPDVRKNTAAFDDSVAHKDFNKSVININKQRTLQQQNPTSASGDVLTVLV</sequence>
<evidence type="ECO:0000256" key="14">
    <source>
        <dbReference type="SAM" id="MobiDB-lite"/>
    </source>
</evidence>
<evidence type="ECO:0000259" key="17">
    <source>
        <dbReference type="PROSITE" id="PS50026"/>
    </source>
</evidence>
<dbReference type="GO" id="GO:0007219">
    <property type="term" value="P:Notch signaling pathway"/>
    <property type="evidence" value="ECO:0007669"/>
    <property type="project" value="InterPro"/>
</dbReference>
<feature type="disulfide bond" evidence="11">
    <location>
        <begin position="470"/>
        <end position="479"/>
    </location>
</feature>
<evidence type="ECO:0000256" key="6">
    <source>
        <dbReference type="ARBA" id="ARBA00022737"/>
    </source>
</evidence>
<keyword evidence="3 11" id="KW-0245">EGF-like domain</keyword>
<feature type="disulfide bond" evidence="11">
    <location>
        <begin position="884"/>
        <end position="893"/>
    </location>
</feature>
<dbReference type="PROSITE" id="PS00022">
    <property type="entry name" value="EGF_1"/>
    <property type="match status" value="14"/>
</dbReference>
<keyword evidence="5 13" id="KW-0732">Signal</keyword>
<dbReference type="FunFam" id="2.10.25.10:FF:000472">
    <property type="entry name" value="Uncharacterized protein, isoform A"/>
    <property type="match status" value="4"/>
</dbReference>
<comment type="subcellular location">
    <subcellularLocation>
        <location evidence="1 13">Membrane</location>
        <topology evidence="1 13">Single-pass type I membrane protein</topology>
    </subcellularLocation>
</comment>
<dbReference type="Pfam" id="PF01414">
    <property type="entry name" value="DSL"/>
    <property type="match status" value="1"/>
</dbReference>
<evidence type="ECO:0000313" key="19">
    <source>
        <dbReference type="Proteomes" id="UP000192223"/>
    </source>
</evidence>
<feature type="disulfide bond" evidence="12">
    <location>
        <begin position="222"/>
        <end position="231"/>
    </location>
</feature>
<feature type="disulfide bond" evidence="11">
    <location>
        <begin position="922"/>
        <end position="931"/>
    </location>
</feature>
<feature type="domain" description="EGF-like" evidence="17">
    <location>
        <begin position="703"/>
        <end position="741"/>
    </location>
</feature>
<feature type="disulfide bond" evidence="11">
    <location>
        <begin position="432"/>
        <end position="441"/>
    </location>
</feature>
<dbReference type="PRINTS" id="PR02059">
    <property type="entry name" value="JAGGEDFAMILY"/>
</dbReference>
<protein>
    <recommendedName>
        <fullName evidence="13">Delta-like protein</fullName>
    </recommendedName>
</protein>
<feature type="disulfide bond" evidence="11">
    <location>
        <begin position="539"/>
        <end position="548"/>
    </location>
</feature>
<keyword evidence="2 13" id="KW-0217">Developmental protein</keyword>
<feature type="compositionally biased region" description="Basic and acidic residues" evidence="14">
    <location>
        <begin position="1240"/>
        <end position="1250"/>
    </location>
</feature>
<evidence type="ECO:0000256" key="8">
    <source>
        <dbReference type="ARBA" id="ARBA00023136"/>
    </source>
</evidence>
<dbReference type="PROSITE" id="PS50026">
    <property type="entry name" value="EGF_3"/>
    <property type="match status" value="17"/>
</dbReference>
<dbReference type="Pfam" id="PF23575">
    <property type="entry name" value="JAG1"/>
    <property type="match status" value="1"/>
</dbReference>
<dbReference type="InterPro" id="IPR049883">
    <property type="entry name" value="NOTCH1_EGF-like"/>
</dbReference>
<comment type="function">
    <text evidence="13">Putative Notch ligand involved in the mediation of Notch signaling.</text>
</comment>
<dbReference type="FunCoup" id="A0A7F5R5G5">
    <property type="interactions" value="61"/>
</dbReference>
<evidence type="ECO:0000313" key="20">
    <source>
        <dbReference type="RefSeq" id="XP_025830978.1"/>
    </source>
</evidence>
<evidence type="ECO:0000256" key="1">
    <source>
        <dbReference type="ARBA" id="ARBA00004479"/>
    </source>
</evidence>
<dbReference type="Pfam" id="PF12661">
    <property type="entry name" value="hEGF"/>
    <property type="match status" value="2"/>
</dbReference>
<feature type="domain" description="EGF-like" evidence="17">
    <location>
        <begin position="781"/>
        <end position="817"/>
    </location>
</feature>
<feature type="signal peptide" evidence="16">
    <location>
        <begin position="1"/>
        <end position="35"/>
    </location>
</feature>
<feature type="disulfide bond" evidence="11">
    <location>
        <begin position="486"/>
        <end position="496"/>
    </location>
</feature>
<feature type="domain" description="EGF-like" evidence="17">
    <location>
        <begin position="551"/>
        <end position="583"/>
    </location>
</feature>
<dbReference type="SMART" id="SM00179">
    <property type="entry name" value="EGF_CA"/>
    <property type="match status" value="17"/>
</dbReference>
<dbReference type="PANTHER" id="PTHR45836:SF13">
    <property type="entry name" value="PROTEIN CRUMBS"/>
    <property type="match status" value="1"/>
</dbReference>
<evidence type="ECO:0000256" key="13">
    <source>
        <dbReference type="RuleBase" id="RU280815"/>
    </source>
</evidence>
<feature type="domain" description="EGF-like" evidence="17">
    <location>
        <begin position="586"/>
        <end position="622"/>
    </location>
</feature>
<keyword evidence="7 13" id="KW-1133">Transmembrane helix</keyword>
<feature type="disulfide bond" evidence="11">
    <location>
        <begin position="612"/>
        <end position="621"/>
    </location>
</feature>
<dbReference type="PRINTS" id="PR00010">
    <property type="entry name" value="EGFBLOOD"/>
</dbReference>
<dbReference type="PROSITE" id="PS00010">
    <property type="entry name" value="ASX_HYDROXYL"/>
    <property type="match status" value="12"/>
</dbReference>
<dbReference type="InParanoid" id="A0A7F5R5G5"/>
<feature type="disulfide bond" evidence="11">
    <location>
        <begin position="666"/>
        <end position="676"/>
    </location>
</feature>
<feature type="disulfide bond" evidence="11">
    <location>
        <begin position="769"/>
        <end position="778"/>
    </location>
</feature>
<feature type="domain" description="EGF-like" evidence="17">
    <location>
        <begin position="406"/>
        <end position="442"/>
    </location>
</feature>
<dbReference type="GO" id="GO:0048018">
    <property type="term" value="F:receptor ligand activity"/>
    <property type="evidence" value="ECO:0007669"/>
    <property type="project" value="UniProtKB-ARBA"/>
</dbReference>
<dbReference type="GO" id="GO:0005886">
    <property type="term" value="C:plasma membrane"/>
    <property type="evidence" value="ECO:0007669"/>
    <property type="project" value="TreeGrafter"/>
</dbReference>
<dbReference type="InterPro" id="IPR018097">
    <property type="entry name" value="EGF_Ca-bd_CS"/>
</dbReference>
<comment type="caution">
    <text evidence="11">Lacks conserved residue(s) required for the propagation of feature annotation.</text>
</comment>
<dbReference type="FunFam" id="2.10.25.10:FF:000061">
    <property type="entry name" value="Delta-like protein"/>
    <property type="match status" value="1"/>
</dbReference>
<feature type="domain" description="EGF-like" evidence="17">
    <location>
        <begin position="662"/>
        <end position="698"/>
    </location>
</feature>
<evidence type="ECO:0000256" key="5">
    <source>
        <dbReference type="ARBA" id="ARBA00022729"/>
    </source>
</evidence>
<feature type="disulfide bond" evidence="11">
    <location>
        <begin position="731"/>
        <end position="740"/>
    </location>
</feature>
<dbReference type="FunFam" id="2.10.25.10:FF:000613">
    <property type="entry name" value="Delta-like protein"/>
    <property type="match status" value="1"/>
</dbReference>
<evidence type="ECO:0000256" key="11">
    <source>
        <dbReference type="PROSITE-ProRule" id="PRU00076"/>
    </source>
</evidence>
<dbReference type="SMART" id="SM00051">
    <property type="entry name" value="DSL"/>
    <property type="match status" value="1"/>
</dbReference>
<feature type="domain" description="EGF-like" evidence="17">
    <location>
        <begin position="482"/>
        <end position="512"/>
    </location>
</feature>
<dbReference type="GO" id="GO:0005112">
    <property type="term" value="F:Notch binding"/>
    <property type="evidence" value="ECO:0007669"/>
    <property type="project" value="InterPro"/>
</dbReference>
<dbReference type="InterPro" id="IPR000152">
    <property type="entry name" value="EGF-type_Asp/Asn_hydroxyl_site"/>
</dbReference>
<feature type="disulfide bond" evidence="11">
    <location>
        <begin position="555"/>
        <end position="565"/>
    </location>
</feature>
<dbReference type="GO" id="GO:0005509">
    <property type="term" value="F:calcium ion binding"/>
    <property type="evidence" value="ECO:0007669"/>
    <property type="project" value="InterPro"/>
</dbReference>
<feature type="disulfide bond" evidence="11">
    <location>
        <begin position="650"/>
        <end position="659"/>
    </location>
</feature>
<dbReference type="Pfam" id="PF21700">
    <property type="entry name" value="EGF_DL_JAG"/>
    <property type="match status" value="1"/>
</dbReference>
<feature type="domain" description="DSL" evidence="18">
    <location>
        <begin position="187"/>
        <end position="231"/>
    </location>
</feature>
<feature type="disulfide bond" evidence="11">
    <location>
        <begin position="960"/>
        <end position="969"/>
    </location>
</feature>
<dbReference type="Gene3D" id="2.10.25.10">
    <property type="entry name" value="Laminin"/>
    <property type="match status" value="18"/>
</dbReference>
<dbReference type="RefSeq" id="XP_025830978.1">
    <property type="nucleotide sequence ID" value="XM_025975193.1"/>
</dbReference>
<evidence type="ECO:0000256" key="2">
    <source>
        <dbReference type="ARBA" id="ARBA00022473"/>
    </source>
</evidence>
<evidence type="ECO:0000256" key="12">
    <source>
        <dbReference type="PROSITE-ProRule" id="PRU00377"/>
    </source>
</evidence>
<feature type="domain" description="EGF-like" evidence="17">
    <location>
        <begin position="513"/>
        <end position="549"/>
    </location>
</feature>
<keyword evidence="9 11" id="KW-1015">Disulfide bond</keyword>
<dbReference type="SUPFAM" id="SSF57184">
    <property type="entry name" value="Growth factor receptor domain"/>
    <property type="match status" value="2"/>
</dbReference>
<dbReference type="GO" id="GO:0007411">
    <property type="term" value="P:axon guidance"/>
    <property type="evidence" value="ECO:0007669"/>
    <property type="project" value="TreeGrafter"/>
</dbReference>
<feature type="transmembrane region" description="Helical" evidence="15">
    <location>
        <begin position="1197"/>
        <end position="1220"/>
    </location>
</feature>
<feature type="domain" description="EGF-like" evidence="17">
    <location>
        <begin position="896"/>
        <end position="932"/>
    </location>
</feature>
<dbReference type="InterPro" id="IPR000742">
    <property type="entry name" value="EGF"/>
</dbReference>
<feature type="domain" description="EGF-like" evidence="17">
    <location>
        <begin position="328"/>
        <end position="366"/>
    </location>
</feature>
<evidence type="ECO:0000259" key="18">
    <source>
        <dbReference type="PROSITE" id="PS51051"/>
    </source>
</evidence>
<feature type="disulfide bond" evidence="11">
    <location>
        <begin position="356"/>
        <end position="365"/>
    </location>
</feature>
<dbReference type="InterPro" id="IPR001881">
    <property type="entry name" value="EGF-like_Ca-bd_dom"/>
</dbReference>
<dbReference type="PROSITE" id="PS01186">
    <property type="entry name" value="EGF_2"/>
    <property type="match status" value="11"/>
</dbReference>
<dbReference type="GeneID" id="108736272"/>
<feature type="domain" description="EGF-like" evidence="17">
    <location>
        <begin position="743"/>
        <end position="779"/>
    </location>
</feature>
<dbReference type="Gene3D" id="2.10.25.140">
    <property type="match status" value="1"/>
</dbReference>
<dbReference type="InterPro" id="IPR051355">
    <property type="entry name" value="Notch/Slit_guidance"/>
</dbReference>
<dbReference type="InterPro" id="IPR056986">
    <property type="entry name" value="JAG1_1/2_dom"/>
</dbReference>
<dbReference type="SMART" id="SM00181">
    <property type="entry name" value="EGF"/>
    <property type="match status" value="19"/>
</dbReference>
<dbReference type="InterPro" id="IPR009030">
    <property type="entry name" value="Growth_fac_rcpt_cys_sf"/>
</dbReference>
<feature type="region of interest" description="Disordered" evidence="14">
    <location>
        <begin position="1236"/>
        <end position="1256"/>
    </location>
</feature>
<dbReference type="InterPro" id="IPR026219">
    <property type="entry name" value="Jagged/Serrate"/>
</dbReference>
<dbReference type="InterPro" id="IPR001007">
    <property type="entry name" value="VWF_dom"/>
</dbReference>
<dbReference type="FunFam" id="2.10.25.10:FF:000007">
    <property type="entry name" value="Delta-like protein"/>
    <property type="match status" value="2"/>
</dbReference>
<dbReference type="GO" id="GO:0009952">
    <property type="term" value="P:anterior/posterior pattern specification"/>
    <property type="evidence" value="ECO:0007669"/>
    <property type="project" value="UniProtKB-ARBA"/>
</dbReference>
<evidence type="ECO:0000256" key="10">
    <source>
        <dbReference type="ARBA" id="ARBA00023180"/>
    </source>
</evidence>